<sequence>MSGLSRLKKRSVNIRGHATSYTLEDPFFEQLEEIAKTRQISVAYLVTEIDEQRDRSVNLSSALRLHILDWLKSRIPPQG</sequence>
<evidence type="ECO:0000259" key="1">
    <source>
        <dbReference type="Pfam" id="PF13467"/>
    </source>
</evidence>
<dbReference type="InterPro" id="IPR038268">
    <property type="entry name" value="RHH_sf"/>
</dbReference>
<dbReference type="Proteomes" id="UP000315388">
    <property type="component" value="Unassembled WGS sequence"/>
</dbReference>
<keyword evidence="3" id="KW-1185">Reference proteome</keyword>
<gene>
    <name evidence="2" type="ORF">FHY56_03935</name>
</gene>
<accession>A0A502BSM8</accession>
<dbReference type="GO" id="GO:0016740">
    <property type="term" value="F:transferase activity"/>
    <property type="evidence" value="ECO:0007669"/>
    <property type="project" value="UniProtKB-KW"/>
</dbReference>
<comment type="caution">
    <text evidence="2">The sequence shown here is derived from an EMBL/GenBank/DDBJ whole genome shotgun (WGS) entry which is preliminary data.</text>
</comment>
<dbReference type="RefSeq" id="WP_140903863.1">
    <property type="nucleotide sequence ID" value="NZ_JBHTMD010000020.1"/>
</dbReference>
<evidence type="ECO:0000313" key="2">
    <source>
        <dbReference type="EMBL" id="TPF76651.1"/>
    </source>
</evidence>
<name>A0A502BSM8_9HYPH</name>
<dbReference type="EMBL" id="VEWJ01000002">
    <property type="protein sequence ID" value="TPF76651.1"/>
    <property type="molecule type" value="Genomic_DNA"/>
</dbReference>
<keyword evidence="2" id="KW-0808">Transferase</keyword>
<reference evidence="2 3" key="1">
    <citation type="journal article" date="2003" name="Int. J. Syst. Evol. Microbiol.">
        <title>Towards a standardized format for the description of a novel species (of an established genus): Ochrobactrum gallinifaecis sp. nov.</title>
        <authorList>
            <person name="Kampfer P."/>
            <person name="Buczolits S."/>
            <person name="Albrecht A."/>
            <person name="Busse H.J."/>
            <person name="Stackebrandt E."/>
        </authorList>
    </citation>
    <scope>NUCLEOTIDE SEQUENCE [LARGE SCALE GENOMIC DNA]</scope>
    <source>
        <strain evidence="2 3">ISO 196</strain>
    </source>
</reference>
<protein>
    <submittedName>
        <fullName evidence="2">Aryl-sulfate sulfotransferase</fullName>
    </submittedName>
</protein>
<proteinExistence type="predicted"/>
<evidence type="ECO:0000313" key="3">
    <source>
        <dbReference type="Proteomes" id="UP000315388"/>
    </source>
</evidence>
<dbReference type="OrthoDB" id="7477016at2"/>
<dbReference type="InterPro" id="IPR027373">
    <property type="entry name" value="RHH_dom"/>
</dbReference>
<organism evidence="2 3">
    <name type="scientific">Brucella gallinifaecis</name>
    <dbReference type="NCBI Taxonomy" id="215590"/>
    <lineage>
        <taxon>Bacteria</taxon>
        <taxon>Pseudomonadati</taxon>
        <taxon>Pseudomonadota</taxon>
        <taxon>Alphaproteobacteria</taxon>
        <taxon>Hyphomicrobiales</taxon>
        <taxon>Brucellaceae</taxon>
        <taxon>Brucella/Ochrobactrum group</taxon>
        <taxon>Brucella</taxon>
    </lineage>
</organism>
<feature type="domain" description="Ribbon-helix-helix" evidence="1">
    <location>
        <begin position="8"/>
        <end position="71"/>
    </location>
</feature>
<dbReference type="AlphaFoldDB" id="A0A502BSM8"/>
<dbReference type="Gene3D" id="1.10.3990.20">
    <property type="entry name" value="protein bp1543"/>
    <property type="match status" value="1"/>
</dbReference>
<dbReference type="Pfam" id="PF13467">
    <property type="entry name" value="RHH_4"/>
    <property type="match status" value="1"/>
</dbReference>